<dbReference type="EMBL" id="BLQM01000179">
    <property type="protein sequence ID" value="GMH72826.1"/>
    <property type="molecule type" value="Genomic_DNA"/>
</dbReference>
<name>A0A9W7ALM7_9STRA</name>
<organism evidence="2 3">
    <name type="scientific">Triparma laevis f. inornata</name>
    <dbReference type="NCBI Taxonomy" id="1714386"/>
    <lineage>
        <taxon>Eukaryota</taxon>
        <taxon>Sar</taxon>
        <taxon>Stramenopiles</taxon>
        <taxon>Ochrophyta</taxon>
        <taxon>Bolidophyceae</taxon>
        <taxon>Parmales</taxon>
        <taxon>Triparmaceae</taxon>
        <taxon>Triparma</taxon>
    </lineage>
</organism>
<comment type="caution">
    <text evidence="2">The sequence shown here is derived from an EMBL/GenBank/DDBJ whole genome shotgun (WGS) entry which is preliminary data.</text>
</comment>
<accession>A0A9W7ALM7</accession>
<evidence type="ECO:0000313" key="3">
    <source>
        <dbReference type="Proteomes" id="UP001162640"/>
    </source>
</evidence>
<gene>
    <name evidence="2" type="ORF">TL16_g06015</name>
</gene>
<reference evidence="3" key="1">
    <citation type="journal article" date="2023" name="Commun. Biol.">
        <title>Genome analysis of Parmales, the sister group of diatoms, reveals the evolutionary specialization of diatoms from phago-mixotrophs to photoautotrophs.</title>
        <authorList>
            <person name="Ban H."/>
            <person name="Sato S."/>
            <person name="Yoshikawa S."/>
            <person name="Yamada K."/>
            <person name="Nakamura Y."/>
            <person name="Ichinomiya M."/>
            <person name="Sato N."/>
            <person name="Blanc-Mathieu R."/>
            <person name="Endo H."/>
            <person name="Kuwata A."/>
            <person name="Ogata H."/>
        </authorList>
    </citation>
    <scope>NUCLEOTIDE SEQUENCE [LARGE SCALE GENOMIC DNA]</scope>
</reference>
<feature type="region of interest" description="Disordered" evidence="1">
    <location>
        <begin position="203"/>
        <end position="226"/>
    </location>
</feature>
<dbReference type="Proteomes" id="UP001162640">
    <property type="component" value="Unassembled WGS sequence"/>
</dbReference>
<evidence type="ECO:0000313" key="2">
    <source>
        <dbReference type="EMBL" id="GMH72826.1"/>
    </source>
</evidence>
<protein>
    <submittedName>
        <fullName evidence="2">Uncharacterized protein</fullName>
    </submittedName>
</protein>
<proteinExistence type="predicted"/>
<evidence type="ECO:0000256" key="1">
    <source>
        <dbReference type="SAM" id="MobiDB-lite"/>
    </source>
</evidence>
<dbReference type="AlphaFoldDB" id="A0A9W7ALM7"/>
<sequence>MTGADTFDCEFISEVDPYIVALPQTLLNFALRKIVAIAVGLVEGLVQRMTVDLGGTAMGRIVLENSGFYVGFLGPKFEVVKKKFKEKAETNSVSGWALKDILGSLNLKRKKRRFFVYSSSDTNTSNVTNRKITTLKYYDTDKNIAGMTPMKIMFIEDAVLGEKNGGRCVLVSELLKNGNTRMVSLEFDSKIVAGEMVEKLKIKKPEGRSPKKNQKKMDEILKSEFF</sequence>